<protein>
    <submittedName>
        <fullName evidence="1">Uncharacterized protein</fullName>
    </submittedName>
</protein>
<dbReference type="AlphaFoldDB" id="A0A369QSR6"/>
<proteinExistence type="predicted"/>
<comment type="caution">
    <text evidence="1">The sequence shown here is derived from an EMBL/GenBank/DDBJ whole genome shotgun (WGS) entry which is preliminary data.</text>
</comment>
<reference evidence="1 2" key="1">
    <citation type="submission" date="2018-04" db="EMBL/GenBank/DDBJ databases">
        <title>Adhaeribacter sp. HMF7616 genome sequencing and assembly.</title>
        <authorList>
            <person name="Kang H."/>
            <person name="Kang J."/>
            <person name="Cha I."/>
            <person name="Kim H."/>
            <person name="Joh K."/>
        </authorList>
    </citation>
    <scope>NUCLEOTIDE SEQUENCE [LARGE SCALE GENOMIC DNA]</scope>
    <source>
        <strain evidence="1 2">HMF7616</strain>
    </source>
</reference>
<keyword evidence="2" id="KW-1185">Reference proteome</keyword>
<organism evidence="1 2">
    <name type="scientific">Adhaeribacter pallidiroseus</name>
    <dbReference type="NCBI Taxonomy" id="2072847"/>
    <lineage>
        <taxon>Bacteria</taxon>
        <taxon>Pseudomonadati</taxon>
        <taxon>Bacteroidota</taxon>
        <taxon>Cytophagia</taxon>
        <taxon>Cytophagales</taxon>
        <taxon>Hymenobacteraceae</taxon>
        <taxon>Adhaeribacter</taxon>
    </lineage>
</organism>
<gene>
    <name evidence="1" type="ORF">AHMF7616_05007</name>
</gene>
<dbReference type="Proteomes" id="UP000253919">
    <property type="component" value="Unassembled WGS sequence"/>
</dbReference>
<name>A0A369QSR6_9BACT</name>
<evidence type="ECO:0000313" key="1">
    <source>
        <dbReference type="EMBL" id="RDC66376.1"/>
    </source>
</evidence>
<dbReference type="PROSITE" id="PS51257">
    <property type="entry name" value="PROKAR_LIPOPROTEIN"/>
    <property type="match status" value="1"/>
</dbReference>
<sequence length="125" mass="14239">MRYALILAFLAITTLACKKEEFNKSTYRVKNNTPYTFTNVYIKVGTTENDYGRINSQETSTYKKFGSKDYPYIKISSEGKDYEFKILPFEAPPSGTKVSKRAAAPLTFVVDVNSTTNGLDYHFEE</sequence>
<dbReference type="EMBL" id="QASA01000001">
    <property type="protein sequence ID" value="RDC66376.1"/>
    <property type="molecule type" value="Genomic_DNA"/>
</dbReference>
<accession>A0A369QSR6</accession>
<dbReference type="RefSeq" id="WP_147275779.1">
    <property type="nucleotide sequence ID" value="NZ_QASA01000001.1"/>
</dbReference>
<evidence type="ECO:0000313" key="2">
    <source>
        <dbReference type="Proteomes" id="UP000253919"/>
    </source>
</evidence>